<dbReference type="Gene3D" id="3.90.870.10">
    <property type="entry name" value="DHBP synthase"/>
    <property type="match status" value="1"/>
</dbReference>
<gene>
    <name evidence="9" type="primary">tsaC</name>
    <name evidence="11" type="ORF">Q4490_05925</name>
</gene>
<dbReference type="GO" id="GO:0061710">
    <property type="term" value="F:L-threonylcarbamoyladenylate synthase"/>
    <property type="evidence" value="ECO:0007669"/>
    <property type="project" value="UniProtKB-EC"/>
</dbReference>
<comment type="catalytic activity">
    <reaction evidence="8 9">
        <text>L-threonine + hydrogencarbonate + ATP = L-threonylcarbamoyladenylate + diphosphate + H2O</text>
        <dbReference type="Rhea" id="RHEA:36407"/>
        <dbReference type="ChEBI" id="CHEBI:15377"/>
        <dbReference type="ChEBI" id="CHEBI:17544"/>
        <dbReference type="ChEBI" id="CHEBI:30616"/>
        <dbReference type="ChEBI" id="CHEBI:33019"/>
        <dbReference type="ChEBI" id="CHEBI:57926"/>
        <dbReference type="ChEBI" id="CHEBI:73682"/>
        <dbReference type="EC" id="2.7.7.87"/>
    </reaction>
</comment>
<evidence type="ECO:0000256" key="3">
    <source>
        <dbReference type="ARBA" id="ARBA00022679"/>
    </source>
</evidence>
<evidence type="ECO:0000259" key="10">
    <source>
        <dbReference type="PROSITE" id="PS51163"/>
    </source>
</evidence>
<reference evidence="11" key="1">
    <citation type="submission" date="2023-07" db="EMBL/GenBank/DDBJ databases">
        <title>Genome content predicts the carbon catabolic preferences of heterotrophic bacteria.</title>
        <authorList>
            <person name="Gralka M."/>
        </authorList>
    </citation>
    <scope>NUCLEOTIDE SEQUENCE</scope>
    <source>
        <strain evidence="11">I2M16</strain>
    </source>
</reference>
<protein>
    <recommendedName>
        <fullName evidence="9">Threonylcarbamoyl-AMP synthase</fullName>
        <shortName evidence="9">TC-AMP synthase</shortName>
        <ecNumber evidence="9">2.7.7.87</ecNumber>
    </recommendedName>
    <alternativeName>
        <fullName evidence="9">L-threonylcarbamoyladenylate synthase</fullName>
    </alternativeName>
    <alternativeName>
        <fullName evidence="9">t(6)A37 threonylcarbamoyladenosine biosynthesis protein TsaC</fullName>
    </alternativeName>
    <alternativeName>
        <fullName evidence="9">tRNA threonylcarbamoyladenosine biosynthesis protein TsaC</fullName>
    </alternativeName>
</protein>
<dbReference type="PANTHER" id="PTHR17490:SF18">
    <property type="entry name" value="THREONYLCARBAMOYL-AMP SYNTHASE"/>
    <property type="match status" value="1"/>
</dbReference>
<evidence type="ECO:0000256" key="2">
    <source>
        <dbReference type="ARBA" id="ARBA00022490"/>
    </source>
</evidence>
<dbReference type="GO" id="GO:0000049">
    <property type="term" value="F:tRNA binding"/>
    <property type="evidence" value="ECO:0007669"/>
    <property type="project" value="TreeGrafter"/>
</dbReference>
<dbReference type="RefSeq" id="WP_303549222.1">
    <property type="nucleotide sequence ID" value="NZ_JAUOPG010000003.1"/>
</dbReference>
<comment type="similarity">
    <text evidence="9">Belongs to the SUA5 family. TsaC subfamily.</text>
</comment>
<dbReference type="AlphaFoldDB" id="A0AAW7XFV5"/>
<feature type="domain" description="YrdC-like" evidence="10">
    <location>
        <begin position="3"/>
        <end position="185"/>
    </location>
</feature>
<dbReference type="InterPro" id="IPR023535">
    <property type="entry name" value="TC-AMP_synthase"/>
</dbReference>
<comment type="caution">
    <text evidence="11">The sequence shown here is derived from an EMBL/GenBank/DDBJ whole genome shotgun (WGS) entry which is preliminary data.</text>
</comment>
<dbReference type="InterPro" id="IPR050156">
    <property type="entry name" value="TC-AMP_synthase_SUA5"/>
</dbReference>
<dbReference type="GO" id="GO:0005524">
    <property type="term" value="F:ATP binding"/>
    <property type="evidence" value="ECO:0007669"/>
    <property type="project" value="UniProtKB-UniRule"/>
</dbReference>
<evidence type="ECO:0000256" key="4">
    <source>
        <dbReference type="ARBA" id="ARBA00022694"/>
    </source>
</evidence>
<evidence type="ECO:0000256" key="6">
    <source>
        <dbReference type="ARBA" id="ARBA00022741"/>
    </source>
</evidence>
<dbReference type="HAMAP" id="MF_01852">
    <property type="entry name" value="TsaC"/>
    <property type="match status" value="1"/>
</dbReference>
<keyword evidence="6 9" id="KW-0547">Nucleotide-binding</keyword>
<comment type="function">
    <text evidence="9">Required for the formation of a threonylcarbamoyl group on adenosine at position 37 (t(6)A37) in tRNAs that read codons beginning with adenine. Catalyzes the conversion of L-threonine, HCO(3)(-)/CO(2) and ATP to give threonylcarbamoyl-AMP (TC-AMP) as the acyladenylate intermediate, with the release of diphosphate.</text>
</comment>
<keyword evidence="5 9" id="KW-0548">Nucleotidyltransferase</keyword>
<evidence type="ECO:0000256" key="8">
    <source>
        <dbReference type="ARBA" id="ARBA00048366"/>
    </source>
</evidence>
<dbReference type="PROSITE" id="PS51163">
    <property type="entry name" value="YRDC"/>
    <property type="match status" value="1"/>
</dbReference>
<dbReference type="EC" id="2.7.7.87" evidence="9"/>
<organism evidence="11 12">
    <name type="scientific">Neptunomonas phycophila</name>
    <dbReference type="NCBI Taxonomy" id="1572645"/>
    <lineage>
        <taxon>Bacteria</taxon>
        <taxon>Pseudomonadati</taxon>
        <taxon>Pseudomonadota</taxon>
        <taxon>Gammaproteobacteria</taxon>
        <taxon>Oceanospirillales</taxon>
        <taxon>Oceanospirillaceae</taxon>
        <taxon>Neptunomonas</taxon>
    </lineage>
</organism>
<dbReference type="EMBL" id="JAUOPG010000003">
    <property type="protein sequence ID" value="MDO6453096.1"/>
    <property type="molecule type" value="Genomic_DNA"/>
</dbReference>
<evidence type="ECO:0000256" key="5">
    <source>
        <dbReference type="ARBA" id="ARBA00022695"/>
    </source>
</evidence>
<dbReference type="PANTHER" id="PTHR17490">
    <property type="entry name" value="SUA5"/>
    <property type="match status" value="1"/>
</dbReference>
<dbReference type="Pfam" id="PF01300">
    <property type="entry name" value="Sua5_yciO_yrdC"/>
    <property type="match status" value="1"/>
</dbReference>
<dbReference type="GO" id="GO:0005737">
    <property type="term" value="C:cytoplasm"/>
    <property type="evidence" value="ECO:0007669"/>
    <property type="project" value="UniProtKB-SubCell"/>
</dbReference>
<dbReference type="GO" id="GO:0003725">
    <property type="term" value="F:double-stranded RNA binding"/>
    <property type="evidence" value="ECO:0007669"/>
    <property type="project" value="InterPro"/>
</dbReference>
<evidence type="ECO:0000313" key="11">
    <source>
        <dbReference type="EMBL" id="MDO6453096.1"/>
    </source>
</evidence>
<dbReference type="InterPro" id="IPR017945">
    <property type="entry name" value="DHBP_synth_RibB-like_a/b_dom"/>
</dbReference>
<keyword evidence="3 9" id="KW-0808">Transferase</keyword>
<name>A0AAW7XFV5_9GAMM</name>
<sequence length="185" mass="20161">MNTWHISQAARVVRQGGVIAYPTEAVWGLGCDPFNASAVERLLLLKRRPVEKGVILIAASLSQVAPLIDPLTEEEKERLSATWPGPYTWLLPDPHGWVPNWIKGKHSEVAVRISDHPLVRALCTAVDGPLVSTSANPGGAAPAKSLWEVNAYFGSRLDYKVDGKLGGLDRPTRIQSLQGSKIIRN</sequence>
<dbReference type="InterPro" id="IPR006070">
    <property type="entry name" value="Sua5-like_dom"/>
</dbReference>
<dbReference type="GO" id="GO:0002949">
    <property type="term" value="P:tRNA threonylcarbamoyladenosine modification"/>
    <property type="evidence" value="ECO:0007669"/>
    <property type="project" value="UniProtKB-UniRule"/>
</dbReference>
<comment type="subcellular location">
    <subcellularLocation>
        <location evidence="1 9">Cytoplasm</location>
    </subcellularLocation>
</comment>
<dbReference type="FunFam" id="3.90.870.10:FF:000004">
    <property type="entry name" value="Threonylcarbamoyl-AMP synthase"/>
    <property type="match status" value="1"/>
</dbReference>
<keyword evidence="7 9" id="KW-0067">ATP-binding</keyword>
<dbReference type="Proteomes" id="UP001169862">
    <property type="component" value="Unassembled WGS sequence"/>
</dbReference>
<evidence type="ECO:0000256" key="1">
    <source>
        <dbReference type="ARBA" id="ARBA00004496"/>
    </source>
</evidence>
<keyword evidence="2 9" id="KW-0963">Cytoplasm</keyword>
<accession>A0AAW7XFV5</accession>
<evidence type="ECO:0000313" key="12">
    <source>
        <dbReference type="Proteomes" id="UP001169862"/>
    </source>
</evidence>
<dbReference type="GO" id="GO:0006450">
    <property type="term" value="P:regulation of translational fidelity"/>
    <property type="evidence" value="ECO:0007669"/>
    <property type="project" value="TreeGrafter"/>
</dbReference>
<proteinExistence type="inferred from homology"/>
<evidence type="ECO:0000256" key="7">
    <source>
        <dbReference type="ARBA" id="ARBA00022840"/>
    </source>
</evidence>
<keyword evidence="4 9" id="KW-0819">tRNA processing</keyword>
<evidence type="ECO:0000256" key="9">
    <source>
        <dbReference type="HAMAP-Rule" id="MF_01852"/>
    </source>
</evidence>
<dbReference type="SUPFAM" id="SSF55821">
    <property type="entry name" value="YrdC/RibB"/>
    <property type="match status" value="1"/>
</dbReference>